<evidence type="ECO:0000313" key="6">
    <source>
        <dbReference type="Proteomes" id="UP000824120"/>
    </source>
</evidence>
<dbReference type="SUPFAM" id="SSF74650">
    <property type="entry name" value="Galactose mutarotase-like"/>
    <property type="match status" value="5"/>
</dbReference>
<sequence>MPSKINLLICVFILYMWAVISVTGQNVGVYEIKKGDFSVKVTNYGARIISVFLPDKHGEIGDVVLGYDTIEEYKNDTTSFGALLGRVANRIGGAQFTMNGTLYKLVANDGANTLHGGIRGFSRVVWNVSKYQQDGPYPHITLTYHSADGEEGFPGDLLVSVTYALKNPYKLSVVMKAKTLNKATPVNLAQHSYWNLGGHNSGDILSNVVQIFASHITPVDQSLIPTGEISPVKNTPYDFLKPREVGSQIKELQSGYDINYVVDSTEKMKPVAIAYDEKSGRVMDVQASAPGVQFYTANSLNQKGKGGYVYQPHAALCFETQGFPDAVNHPNFPSTIVTPGKAYVHKMFVSGCKIGVYEIKNGDFSVKITNYGARIISVFLPDKNGKIDDVVLGYDTVKEYINETRYFGALLGRVVNRIGGAQFTLNGTLYKLVPNEGNNTIHGGPKGFSFVVWKVSKYVQDGPCPHVTLTYHSADGEEGIYELKKGDFSIKITDYGATIISVLLPDKNGKIDDVVLGYDTIKEYLNDTSYFGATLGRVANRIGGAQFTLNGTHYKLVPNEGKNMIHGGPKGFSKVVWKVSKYVQDGPSPYITLTYFSADGEEGFPGAVLASVTFALKDPYKLSVVFKAKALNKATPINLSHHPYWNIGGHTSGDILSNVIQIFGSHITLVDKELIPTGEIAPVKNTPYDFLKPRTVGSRINKLQNGYDINYALDSTAKMKPVGIVYDKKSGRVMNVKASAPGVQFYTSNWDKSKKGKGGFMYPPHAALALETLVFPDAVNHPNFPSSIVNPGDRYELTMSSKISLLICLFFILHLLAADSVTGHKIGIYEIKKGDFSVKVTNYGATIISVLLPDKNGKIGDVVLGYDTIKEYKNDTSYFGAALGRVANRIGGAQFTLNGTHYKLVANEGVNMLHGGLKGFSKVVWKVSKYVQDGPSPYITLTYHSADGEEGFPGDVVVSVTYALKDHYNLSVVFKAKALNKATPINLSHHPYWNIGGHNSGDVLSQVVQIFASHITLLDTQHIPTGIISPVKNTPYDFLKPRKVGSRIDKIQNGYDINYALDSTEKMKHVAIVYDKKSGRVMDIKATAPGVQFYTANWVINTKGKGGYVYQPHSALCLETQGFPDAVNHPNFPSTIVTPGKSYVHSVFVSGSKIGIYEIKKGDFSVKVTNYGASIISVLLPDKNGKIGDVVLGYDTIEEYLNTKEYFGALLGRVANRIGGAQFTLNGTVYKLVPNEGNNTIHGGPKGFSKVVWKVSKHVQDGPCPYITLTYHSPDGEEGFPGDVLVYVTYALKDPYKLSVEFKAKSVNKATPINLSHHPYWNIGGHNSGDVLSQVIQIFASHITPDDKQHIPTGVISPVKNTPYDFLKPRKVGSRINKLQNGYDMNYALDSTEKMKPVAIVYDKKSGRVMNVQATAPGVILYTANFVINVKGKGGFVYQPHSALSLETQGFPDAVNHPNFPSSIVTPGNTYVHNVMYTFSIKKY</sequence>
<comment type="similarity">
    <text evidence="1">Belongs to the aldose epimerase family.</text>
</comment>
<proteinExistence type="inferred from homology"/>
<feature type="signal peptide" evidence="4">
    <location>
        <begin position="1"/>
        <end position="24"/>
    </location>
</feature>
<dbReference type="NCBIfam" id="NF008277">
    <property type="entry name" value="PRK11055.1"/>
    <property type="match status" value="2"/>
</dbReference>
<keyword evidence="6" id="KW-1185">Reference proteome</keyword>
<evidence type="ECO:0008006" key="7">
    <source>
        <dbReference type="Google" id="ProtNLM"/>
    </source>
</evidence>
<dbReference type="Proteomes" id="UP000824120">
    <property type="component" value="Chromosome 2"/>
</dbReference>
<dbReference type="Gene3D" id="2.70.98.10">
    <property type="match status" value="5"/>
</dbReference>
<evidence type="ECO:0000256" key="3">
    <source>
        <dbReference type="ARBA" id="ARBA00023277"/>
    </source>
</evidence>
<dbReference type="PANTHER" id="PTHR10091:SF29">
    <property type="entry name" value="ALDOSE 1-EPIMERASE"/>
    <property type="match status" value="1"/>
</dbReference>
<dbReference type="CDD" id="cd09019">
    <property type="entry name" value="galactose_mutarotase_like"/>
    <property type="match status" value="4"/>
</dbReference>
<evidence type="ECO:0000256" key="4">
    <source>
        <dbReference type="SAM" id="SignalP"/>
    </source>
</evidence>
<dbReference type="GO" id="GO:0033499">
    <property type="term" value="P:galactose catabolic process via UDP-galactose, Leloir pathway"/>
    <property type="evidence" value="ECO:0007669"/>
    <property type="project" value="TreeGrafter"/>
</dbReference>
<reference evidence="5 6" key="1">
    <citation type="submission" date="2020-09" db="EMBL/GenBank/DDBJ databases">
        <title>De no assembly of potato wild relative species, Solanum commersonii.</title>
        <authorList>
            <person name="Cho K."/>
        </authorList>
    </citation>
    <scope>NUCLEOTIDE SEQUENCE [LARGE SCALE GENOMIC DNA]</scope>
    <source>
        <strain evidence="5">LZ3.2</strain>
        <tissue evidence="5">Leaf</tissue>
    </source>
</reference>
<dbReference type="InterPro" id="IPR011013">
    <property type="entry name" value="Gal_mutarotase_sf_dom"/>
</dbReference>
<keyword evidence="3" id="KW-0119">Carbohydrate metabolism</keyword>
<name>A0A9J6AIX1_SOLCO</name>
<dbReference type="GO" id="GO:0006006">
    <property type="term" value="P:glucose metabolic process"/>
    <property type="evidence" value="ECO:0007669"/>
    <property type="project" value="TreeGrafter"/>
</dbReference>
<dbReference type="InterPro" id="IPR008183">
    <property type="entry name" value="Aldose_1/G6P_1-epimerase"/>
</dbReference>
<comment type="caution">
    <text evidence="5">The sequence shown here is derived from an EMBL/GenBank/DDBJ whole genome shotgun (WGS) entry which is preliminary data.</text>
</comment>
<gene>
    <name evidence="5" type="ORF">H5410_009493</name>
</gene>
<organism evidence="5 6">
    <name type="scientific">Solanum commersonii</name>
    <name type="common">Commerson's wild potato</name>
    <name type="synonym">Commerson's nightshade</name>
    <dbReference type="NCBI Taxonomy" id="4109"/>
    <lineage>
        <taxon>Eukaryota</taxon>
        <taxon>Viridiplantae</taxon>
        <taxon>Streptophyta</taxon>
        <taxon>Embryophyta</taxon>
        <taxon>Tracheophyta</taxon>
        <taxon>Spermatophyta</taxon>
        <taxon>Magnoliopsida</taxon>
        <taxon>eudicotyledons</taxon>
        <taxon>Gunneridae</taxon>
        <taxon>Pentapetalae</taxon>
        <taxon>asterids</taxon>
        <taxon>lamiids</taxon>
        <taxon>Solanales</taxon>
        <taxon>Solanaceae</taxon>
        <taxon>Solanoideae</taxon>
        <taxon>Solaneae</taxon>
        <taxon>Solanum</taxon>
    </lineage>
</organism>
<dbReference type="EMBL" id="JACXVP010000002">
    <property type="protein sequence ID" value="KAG5624275.1"/>
    <property type="molecule type" value="Genomic_DNA"/>
</dbReference>
<protein>
    <recommendedName>
        <fullName evidence="7">Aldose 1-epimerase</fullName>
    </recommendedName>
</protein>
<keyword evidence="2" id="KW-0413">Isomerase</keyword>
<dbReference type="InterPro" id="IPR047215">
    <property type="entry name" value="Galactose_mutarotase-like"/>
</dbReference>
<dbReference type="InterPro" id="IPR014718">
    <property type="entry name" value="GH-type_carb-bd"/>
</dbReference>
<dbReference type="PANTHER" id="PTHR10091">
    <property type="entry name" value="ALDOSE-1-EPIMERASE"/>
    <property type="match status" value="1"/>
</dbReference>
<evidence type="ECO:0000313" key="5">
    <source>
        <dbReference type="EMBL" id="KAG5624275.1"/>
    </source>
</evidence>
<keyword evidence="4" id="KW-0732">Signal</keyword>
<feature type="chain" id="PRO_5039932463" description="Aldose 1-epimerase" evidence="4">
    <location>
        <begin position="25"/>
        <end position="1484"/>
    </location>
</feature>
<evidence type="ECO:0000256" key="1">
    <source>
        <dbReference type="ARBA" id="ARBA00006206"/>
    </source>
</evidence>
<dbReference type="GO" id="GO:0004034">
    <property type="term" value="F:aldose 1-epimerase activity"/>
    <property type="evidence" value="ECO:0007669"/>
    <property type="project" value="TreeGrafter"/>
</dbReference>
<evidence type="ECO:0000256" key="2">
    <source>
        <dbReference type="ARBA" id="ARBA00023235"/>
    </source>
</evidence>
<dbReference type="Pfam" id="PF01263">
    <property type="entry name" value="Aldose_epim"/>
    <property type="match status" value="4"/>
</dbReference>
<accession>A0A9J6AIX1</accession>
<dbReference type="OrthoDB" id="274691at2759"/>
<dbReference type="GO" id="GO:0030246">
    <property type="term" value="F:carbohydrate binding"/>
    <property type="evidence" value="ECO:0007669"/>
    <property type="project" value="InterPro"/>
</dbReference>